<dbReference type="SMART" id="SM00238">
    <property type="entry name" value="BIR"/>
    <property type="match status" value="2"/>
</dbReference>
<dbReference type="InterPro" id="IPR001370">
    <property type="entry name" value="BIR_rpt"/>
</dbReference>
<dbReference type="PANTHER" id="PTHR10044:SF139">
    <property type="entry name" value="DEATH-ASSOCIATED INHIBITOR OF APOPTOSIS 2"/>
    <property type="match status" value="1"/>
</dbReference>
<evidence type="ECO:0000313" key="1">
    <source>
        <dbReference type="EMBL" id="MBW12792.1"/>
    </source>
</evidence>
<dbReference type="GO" id="GO:0043066">
    <property type="term" value="P:negative regulation of apoptotic process"/>
    <property type="evidence" value="ECO:0007669"/>
    <property type="project" value="TreeGrafter"/>
</dbReference>
<accession>A0A2H8TGC7</accession>
<dbReference type="GO" id="GO:0005634">
    <property type="term" value="C:nucleus"/>
    <property type="evidence" value="ECO:0007669"/>
    <property type="project" value="TreeGrafter"/>
</dbReference>
<dbReference type="EMBL" id="GFXV01000987">
    <property type="protein sequence ID" value="MBW12792.1"/>
    <property type="molecule type" value="Transcribed_RNA"/>
</dbReference>
<dbReference type="SUPFAM" id="SSF57924">
    <property type="entry name" value="Inhibitor of apoptosis (IAP) repeat"/>
    <property type="match status" value="2"/>
</dbReference>
<sequence>MDLSQSIDLKNESNRLSTFTGWPISSMITPKSLAAAGFYYTKRADKVKCAFCNICICHWEIGDNAVDEHKRHNPNCNFFFSQDCGNIPIIEGIQLRGDFIDNHKETGQPIDIQGLGVREHRVAFHTKYNSFSARLKTFKGWNNPSQKPEDLASAGFFFTGSNDEVRCYHCDGGLQNWEVNDNTWVEHAKWFPNCGFLNLINGEQFLDGSLVERFNALLHKSNPNNDITEGQVVSIHQPDFLSSLTRNNERPNDEQISSLMLLPAAQMALALGLQPSSIQQAMVSNLQDIRTPFRSMDNFMQQVLNDDQNSSFSDGYLTKQISKN</sequence>
<proteinExistence type="predicted"/>
<dbReference type="GO" id="GO:0031398">
    <property type="term" value="P:positive regulation of protein ubiquitination"/>
    <property type="evidence" value="ECO:0007669"/>
    <property type="project" value="TreeGrafter"/>
</dbReference>
<organism evidence="1">
    <name type="scientific">Melanaphis sacchari</name>
    <dbReference type="NCBI Taxonomy" id="742174"/>
    <lineage>
        <taxon>Eukaryota</taxon>
        <taxon>Metazoa</taxon>
        <taxon>Ecdysozoa</taxon>
        <taxon>Arthropoda</taxon>
        <taxon>Hexapoda</taxon>
        <taxon>Insecta</taxon>
        <taxon>Pterygota</taxon>
        <taxon>Neoptera</taxon>
        <taxon>Paraneoptera</taxon>
        <taxon>Hemiptera</taxon>
        <taxon>Sternorrhyncha</taxon>
        <taxon>Aphidomorpha</taxon>
        <taxon>Aphidoidea</taxon>
        <taxon>Aphididae</taxon>
        <taxon>Aphidini</taxon>
        <taxon>Melanaphis</taxon>
    </lineage>
</organism>
<dbReference type="GO" id="GO:0051726">
    <property type="term" value="P:regulation of cell cycle"/>
    <property type="evidence" value="ECO:0007669"/>
    <property type="project" value="TreeGrafter"/>
</dbReference>
<dbReference type="GO" id="GO:0043027">
    <property type="term" value="F:cysteine-type endopeptidase inhibitor activity involved in apoptotic process"/>
    <property type="evidence" value="ECO:0007669"/>
    <property type="project" value="TreeGrafter"/>
</dbReference>
<dbReference type="CDD" id="cd00022">
    <property type="entry name" value="BIR"/>
    <property type="match status" value="2"/>
</dbReference>
<protein>
    <submittedName>
        <fullName evidence="1">Baculoviral IAP repeat-containing protein 2</fullName>
    </submittedName>
</protein>
<dbReference type="GO" id="GO:0061630">
    <property type="term" value="F:ubiquitin protein ligase activity"/>
    <property type="evidence" value="ECO:0007669"/>
    <property type="project" value="TreeGrafter"/>
</dbReference>
<dbReference type="Gene3D" id="1.10.8.10">
    <property type="entry name" value="DNA helicase RuvA subunit, C-terminal domain"/>
    <property type="match status" value="1"/>
</dbReference>
<dbReference type="Gene3D" id="1.10.1170.10">
    <property type="entry name" value="Inhibitor Of Apoptosis Protein (2mihbC-IAP-1), Chain A"/>
    <property type="match status" value="2"/>
</dbReference>
<name>A0A2H8TGC7_9HEMI</name>
<dbReference type="PANTHER" id="PTHR10044">
    <property type="entry name" value="INHIBITOR OF APOPTOSIS"/>
    <property type="match status" value="1"/>
</dbReference>
<dbReference type="InterPro" id="IPR050784">
    <property type="entry name" value="IAP"/>
</dbReference>
<dbReference type="PROSITE" id="PS50143">
    <property type="entry name" value="BIR_REPEAT_2"/>
    <property type="match status" value="2"/>
</dbReference>
<dbReference type="OrthoDB" id="774873at2759"/>
<gene>
    <name evidence="1" type="primary">Birc2_0</name>
</gene>
<dbReference type="GO" id="GO:0005737">
    <property type="term" value="C:cytoplasm"/>
    <property type="evidence" value="ECO:0007669"/>
    <property type="project" value="TreeGrafter"/>
</dbReference>
<reference evidence="1" key="1">
    <citation type="submission" date="2017-10" db="EMBL/GenBank/DDBJ databases">
        <title>Transcriptome Assembly of Sugarcane Aphid Adults.</title>
        <authorList>
            <person name="Scully E.D."/>
            <person name="Palmer N.A."/>
            <person name="Geib S.M."/>
            <person name="Sarath G."/>
            <person name="Sattler S.E."/>
        </authorList>
    </citation>
    <scope>NUCLEOTIDE SEQUENCE</scope>
    <source>
        <tissue evidence="1">Whole body</tissue>
    </source>
</reference>
<dbReference type="AlphaFoldDB" id="A0A2H8TGC7"/>
<dbReference type="Pfam" id="PF00653">
    <property type="entry name" value="BIR"/>
    <property type="match status" value="2"/>
</dbReference>